<dbReference type="OrthoDB" id="9803968at2"/>
<dbReference type="InterPro" id="IPR050237">
    <property type="entry name" value="ATP-dep_AMP-bd_enzyme"/>
</dbReference>
<dbReference type="InterPro" id="IPR045851">
    <property type="entry name" value="AMP-bd_C_sf"/>
</dbReference>
<proteinExistence type="predicted"/>
<dbReference type="RefSeq" id="WP_090860887.1">
    <property type="nucleotide sequence ID" value="NZ_FMZM01000018.1"/>
</dbReference>
<dbReference type="SUPFAM" id="SSF56801">
    <property type="entry name" value="Acetyl-CoA synthetase-like"/>
    <property type="match status" value="1"/>
</dbReference>
<keyword evidence="4" id="KW-1185">Reference proteome</keyword>
<evidence type="ECO:0000313" key="4">
    <source>
        <dbReference type="Proteomes" id="UP000199034"/>
    </source>
</evidence>
<dbReference type="GO" id="GO:0016878">
    <property type="term" value="F:acid-thiol ligase activity"/>
    <property type="evidence" value="ECO:0007669"/>
    <property type="project" value="UniProtKB-ARBA"/>
</dbReference>
<evidence type="ECO:0000259" key="2">
    <source>
        <dbReference type="Pfam" id="PF13193"/>
    </source>
</evidence>
<dbReference type="PROSITE" id="PS00455">
    <property type="entry name" value="AMP_BINDING"/>
    <property type="match status" value="1"/>
</dbReference>
<feature type="domain" description="AMP-binding enzyme C-terminal" evidence="2">
    <location>
        <begin position="425"/>
        <end position="496"/>
    </location>
</feature>
<gene>
    <name evidence="3" type="ORF">SAMN05421872_1186</name>
</gene>
<dbReference type="Gene3D" id="3.30.300.30">
    <property type="match status" value="1"/>
</dbReference>
<protein>
    <submittedName>
        <fullName evidence="3">Fatty-acyl-CoA synthase</fullName>
    </submittedName>
</protein>
<evidence type="ECO:0000313" key="3">
    <source>
        <dbReference type="EMBL" id="SDE26160.1"/>
    </source>
</evidence>
<feature type="domain" description="AMP-dependent synthetase/ligase" evidence="1">
    <location>
        <begin position="9"/>
        <end position="375"/>
    </location>
</feature>
<dbReference type="EMBL" id="FMZM01000018">
    <property type="protein sequence ID" value="SDE26160.1"/>
    <property type="molecule type" value="Genomic_DNA"/>
</dbReference>
<evidence type="ECO:0000259" key="1">
    <source>
        <dbReference type="Pfam" id="PF00501"/>
    </source>
</evidence>
<dbReference type="PANTHER" id="PTHR43767">
    <property type="entry name" value="LONG-CHAIN-FATTY-ACID--COA LIGASE"/>
    <property type="match status" value="1"/>
</dbReference>
<dbReference type="InterPro" id="IPR025110">
    <property type="entry name" value="AMP-bd_C"/>
</dbReference>
<dbReference type="STRING" id="1045774.SAMN05421872_1186"/>
<organism evidence="3 4">
    <name type="scientific">Nocardioides lianchengensis</name>
    <dbReference type="NCBI Taxonomy" id="1045774"/>
    <lineage>
        <taxon>Bacteria</taxon>
        <taxon>Bacillati</taxon>
        <taxon>Actinomycetota</taxon>
        <taxon>Actinomycetes</taxon>
        <taxon>Propionibacteriales</taxon>
        <taxon>Nocardioidaceae</taxon>
        <taxon>Nocardioides</taxon>
    </lineage>
</organism>
<dbReference type="Gene3D" id="3.40.50.12780">
    <property type="entry name" value="N-terminal domain of ligase-like"/>
    <property type="match status" value="1"/>
</dbReference>
<reference evidence="3 4" key="1">
    <citation type="submission" date="2016-10" db="EMBL/GenBank/DDBJ databases">
        <authorList>
            <person name="de Groot N.N."/>
        </authorList>
    </citation>
    <scope>NUCLEOTIDE SEQUENCE [LARGE SCALE GENOMIC DNA]</scope>
    <source>
        <strain evidence="3 4">CGMCC 4.6858</strain>
    </source>
</reference>
<accession>A0A1G7BHE2</accession>
<dbReference type="Pfam" id="PF00501">
    <property type="entry name" value="AMP-binding"/>
    <property type="match status" value="1"/>
</dbReference>
<dbReference type="InterPro" id="IPR000873">
    <property type="entry name" value="AMP-dep_synth/lig_dom"/>
</dbReference>
<dbReference type="Proteomes" id="UP000199034">
    <property type="component" value="Unassembled WGS sequence"/>
</dbReference>
<dbReference type="Pfam" id="PF13193">
    <property type="entry name" value="AMP-binding_C"/>
    <property type="match status" value="1"/>
</dbReference>
<dbReference type="InterPro" id="IPR042099">
    <property type="entry name" value="ANL_N_sf"/>
</dbReference>
<sequence length="524" mass="55180">MSETLGDLFAKAGRRFPDNVAIASLGRERTFAEVIDRGWRLAHALRDRGLPAGSSVAAMLGNRVESLEVYVGLALGGYTAVHVNDRLTAAEVDYVLTDSGAAGLVHTDGASPVAAQLTGAGALRAWLAIDDAPPAGAESFDAALDAADSSPLPIEADVEATALIGYTSGTTGFPKGVLVSHRAVVNCIKLVPFAYRLPLQGHAAFPGGWSFVSGLWGVIFPHFYTGGTVSFIPGATPDEWGRHMAEHRSTFTLGLTPLIPGLMAALREHPAALDSLQSVLHSGGPLPPELASDLVDLIGDRLVETYGMTEVVGPITITNRSDWRGQGAARDIFESVGRPLPTSSMRVADAAGATLPVGEVGELVISADTMFSGYHGQPEKTAHALRGDEYFTGDLGYRDEAGYYYLTGRAQDLIISGGANVYPAEVERVLLLMDEISEAAVFGLPDDRWGEAVSAAVVVAPGATLDEDAVRTFARGQLAGYKKPVHVFFVDQLPRNSGLKVMKHVLKEQLADAAGAHDTEGATA</sequence>
<name>A0A1G7BHE2_9ACTN</name>
<dbReference type="AlphaFoldDB" id="A0A1G7BHE2"/>
<dbReference type="PANTHER" id="PTHR43767:SF1">
    <property type="entry name" value="NONRIBOSOMAL PEPTIDE SYNTHASE PES1 (EUROFUNG)-RELATED"/>
    <property type="match status" value="1"/>
</dbReference>
<dbReference type="InterPro" id="IPR020845">
    <property type="entry name" value="AMP-binding_CS"/>
</dbReference>